<evidence type="ECO:0000313" key="10">
    <source>
        <dbReference type="EMBL" id="SEM47518.1"/>
    </source>
</evidence>
<protein>
    <submittedName>
        <fullName evidence="10">Voltage-gated potassium channel</fullName>
    </submittedName>
</protein>
<dbReference type="OrthoDB" id="9799090at2"/>
<evidence type="ECO:0000256" key="2">
    <source>
        <dbReference type="ARBA" id="ARBA00022448"/>
    </source>
</evidence>
<evidence type="ECO:0000259" key="9">
    <source>
        <dbReference type="Pfam" id="PF07885"/>
    </source>
</evidence>
<evidence type="ECO:0000256" key="8">
    <source>
        <dbReference type="SAM" id="Phobius"/>
    </source>
</evidence>
<dbReference type="EMBL" id="FOCI01000001">
    <property type="protein sequence ID" value="SEM47518.1"/>
    <property type="molecule type" value="Genomic_DNA"/>
</dbReference>
<keyword evidence="11" id="KW-1185">Reference proteome</keyword>
<comment type="subcellular location">
    <subcellularLocation>
        <location evidence="1">Membrane</location>
        <topology evidence="1">Multi-pass membrane protein</topology>
    </subcellularLocation>
</comment>
<evidence type="ECO:0000256" key="5">
    <source>
        <dbReference type="ARBA" id="ARBA00023065"/>
    </source>
</evidence>
<dbReference type="AlphaFoldDB" id="A0A1H7YQC9"/>
<reference evidence="10 11" key="1">
    <citation type="submission" date="2016-10" db="EMBL/GenBank/DDBJ databases">
        <authorList>
            <person name="de Groot N.N."/>
        </authorList>
    </citation>
    <scope>NUCLEOTIDE SEQUENCE [LARGE SCALE GENOMIC DNA]</scope>
    <source>
        <strain evidence="10 11">DSM 16213</strain>
    </source>
</reference>
<dbReference type="InterPro" id="IPR027359">
    <property type="entry name" value="Volt_channel_dom_sf"/>
</dbReference>
<name>A0A1H7YQC9_9RHOB</name>
<feature type="domain" description="Potassium channel" evidence="9">
    <location>
        <begin position="141"/>
        <end position="213"/>
    </location>
</feature>
<sequence>MAGLRELYHGPSDRAVAFRYGLLIFDLVTIVFVIATSFFALSTTIIAVDLVIGLVILIDFTIRFVLEQNKRSWLRRPGTWADIVATISFLAPLLGYSLGFLRVLRTLRLLRSYELLSRLRIDFPWFRAREDLILAVTNLMVFLFIMTGLIYATQVRINPEIRNYADALYFTVATLTTTGFGDITLDTTGGRMLSVVVMIVGVSLFLNLLKVLFRPPKVRQECPTCGLQLHDSDAVHCKHCGGPMHIDTEGAI</sequence>
<dbReference type="STRING" id="245187.SAMN04488003_101241"/>
<feature type="transmembrane region" description="Helical" evidence="8">
    <location>
        <begin position="20"/>
        <end position="39"/>
    </location>
</feature>
<feature type="transmembrane region" description="Helical" evidence="8">
    <location>
        <begin position="45"/>
        <end position="66"/>
    </location>
</feature>
<evidence type="ECO:0000256" key="7">
    <source>
        <dbReference type="ARBA" id="ARBA00023303"/>
    </source>
</evidence>
<organism evidence="10 11">
    <name type="scientific">Loktanella fryxellensis</name>
    <dbReference type="NCBI Taxonomy" id="245187"/>
    <lineage>
        <taxon>Bacteria</taxon>
        <taxon>Pseudomonadati</taxon>
        <taxon>Pseudomonadota</taxon>
        <taxon>Alphaproteobacteria</taxon>
        <taxon>Rhodobacterales</taxon>
        <taxon>Roseobacteraceae</taxon>
        <taxon>Loktanella</taxon>
    </lineage>
</organism>
<gene>
    <name evidence="10" type="ORF">SAMN04488003_101241</name>
</gene>
<dbReference type="InterPro" id="IPR028325">
    <property type="entry name" value="VG_K_chnl"/>
</dbReference>
<dbReference type="Gene3D" id="1.10.287.70">
    <property type="match status" value="1"/>
</dbReference>
<dbReference type="GO" id="GO:0005249">
    <property type="term" value="F:voltage-gated potassium channel activity"/>
    <property type="evidence" value="ECO:0007669"/>
    <property type="project" value="InterPro"/>
</dbReference>
<dbReference type="GO" id="GO:0008076">
    <property type="term" value="C:voltage-gated potassium channel complex"/>
    <property type="evidence" value="ECO:0007669"/>
    <property type="project" value="InterPro"/>
</dbReference>
<evidence type="ECO:0000256" key="6">
    <source>
        <dbReference type="ARBA" id="ARBA00023136"/>
    </source>
</evidence>
<evidence type="ECO:0000256" key="4">
    <source>
        <dbReference type="ARBA" id="ARBA00022989"/>
    </source>
</evidence>
<keyword evidence="6 8" id="KW-0472">Membrane</keyword>
<dbReference type="GO" id="GO:0001508">
    <property type="term" value="P:action potential"/>
    <property type="evidence" value="ECO:0007669"/>
    <property type="project" value="TreeGrafter"/>
</dbReference>
<evidence type="ECO:0000313" key="11">
    <source>
        <dbReference type="Proteomes" id="UP000199585"/>
    </source>
</evidence>
<feature type="transmembrane region" description="Helical" evidence="8">
    <location>
        <begin position="191"/>
        <end position="209"/>
    </location>
</feature>
<keyword evidence="7 10" id="KW-0407">Ion channel</keyword>
<keyword evidence="3 8" id="KW-0812">Transmembrane</keyword>
<dbReference type="PANTHER" id="PTHR11537:SF254">
    <property type="entry name" value="POTASSIUM VOLTAGE-GATED CHANNEL PROTEIN SHAB"/>
    <property type="match status" value="1"/>
</dbReference>
<feature type="transmembrane region" description="Helical" evidence="8">
    <location>
        <begin position="132"/>
        <end position="152"/>
    </location>
</feature>
<keyword evidence="4 8" id="KW-1133">Transmembrane helix</keyword>
<evidence type="ECO:0000256" key="3">
    <source>
        <dbReference type="ARBA" id="ARBA00022692"/>
    </source>
</evidence>
<dbReference type="Gene3D" id="1.20.120.350">
    <property type="entry name" value="Voltage-gated potassium channels. Chain C"/>
    <property type="match status" value="1"/>
</dbReference>
<evidence type="ECO:0000256" key="1">
    <source>
        <dbReference type="ARBA" id="ARBA00004141"/>
    </source>
</evidence>
<dbReference type="PANTHER" id="PTHR11537">
    <property type="entry name" value="VOLTAGE-GATED POTASSIUM CHANNEL"/>
    <property type="match status" value="1"/>
</dbReference>
<feature type="transmembrane region" description="Helical" evidence="8">
    <location>
        <begin position="78"/>
        <end position="101"/>
    </location>
</feature>
<dbReference type="Pfam" id="PF07885">
    <property type="entry name" value="Ion_trans_2"/>
    <property type="match status" value="1"/>
</dbReference>
<proteinExistence type="predicted"/>
<keyword evidence="5" id="KW-0406">Ion transport</keyword>
<dbReference type="Proteomes" id="UP000199585">
    <property type="component" value="Unassembled WGS sequence"/>
</dbReference>
<dbReference type="SUPFAM" id="SSF81324">
    <property type="entry name" value="Voltage-gated potassium channels"/>
    <property type="match status" value="1"/>
</dbReference>
<accession>A0A1H7YQC9</accession>
<dbReference type="InterPro" id="IPR013099">
    <property type="entry name" value="K_chnl_dom"/>
</dbReference>
<keyword evidence="2" id="KW-0813">Transport</keyword>